<dbReference type="InterPro" id="IPR001245">
    <property type="entry name" value="Ser-Thr/Tyr_kinase_cat_dom"/>
</dbReference>
<evidence type="ECO:0000256" key="6">
    <source>
        <dbReference type="ARBA" id="ARBA00022741"/>
    </source>
</evidence>
<feature type="compositionally biased region" description="Basic residues" evidence="10">
    <location>
        <begin position="402"/>
        <end position="416"/>
    </location>
</feature>
<dbReference type="PROSITE" id="PS00108">
    <property type="entry name" value="PROTEIN_KINASE_ST"/>
    <property type="match status" value="1"/>
</dbReference>
<keyword evidence="3" id="KW-1003">Cell membrane</keyword>
<dbReference type="AlphaFoldDB" id="A0A6I9UID1"/>
<keyword evidence="7 13" id="KW-0418">Kinase</keyword>
<dbReference type="InterPro" id="IPR050823">
    <property type="entry name" value="Plant_Ser_Thr_Prot_Kinase"/>
</dbReference>
<dbReference type="CDD" id="cd14066">
    <property type="entry name" value="STKc_IRAK"/>
    <property type="match status" value="1"/>
</dbReference>
<feature type="domain" description="Protein kinase" evidence="11">
    <location>
        <begin position="84"/>
        <end position="365"/>
    </location>
</feature>
<dbReference type="GO" id="GO:0005524">
    <property type="term" value="F:ATP binding"/>
    <property type="evidence" value="ECO:0007669"/>
    <property type="project" value="UniProtKB-KW"/>
</dbReference>
<name>A0A6I9UID1_SESIN</name>
<proteinExistence type="predicted"/>
<dbReference type="Gramene" id="SIN_1024682.t">
    <property type="protein sequence ID" value="SIN_1024682.t"/>
    <property type="gene ID" value="SIN_1024682"/>
</dbReference>
<evidence type="ECO:0000256" key="3">
    <source>
        <dbReference type="ARBA" id="ARBA00022475"/>
    </source>
</evidence>
<keyword evidence="4" id="KW-0723">Serine/threonine-protein kinase</keyword>
<dbReference type="Pfam" id="PF07714">
    <property type="entry name" value="PK_Tyr_Ser-Thr"/>
    <property type="match status" value="1"/>
</dbReference>
<dbReference type="InterPro" id="IPR000719">
    <property type="entry name" value="Prot_kinase_dom"/>
</dbReference>
<keyword evidence="6" id="KW-0547">Nucleotide-binding</keyword>
<evidence type="ECO:0000256" key="10">
    <source>
        <dbReference type="SAM" id="MobiDB-lite"/>
    </source>
</evidence>
<dbReference type="KEGG" id="sind:105173830"/>
<dbReference type="InterPro" id="IPR008271">
    <property type="entry name" value="Ser/Thr_kinase_AS"/>
</dbReference>
<dbReference type="Gene3D" id="1.10.510.10">
    <property type="entry name" value="Transferase(Phosphotransferase) domain 1"/>
    <property type="match status" value="1"/>
</dbReference>
<dbReference type="Proteomes" id="UP000504604">
    <property type="component" value="Linkage group LG11"/>
</dbReference>
<dbReference type="RefSeq" id="XP_011094012.1">
    <property type="nucleotide sequence ID" value="XM_011095710.2"/>
</dbReference>
<evidence type="ECO:0000313" key="13">
    <source>
        <dbReference type="RefSeq" id="XP_011094012.1"/>
    </source>
</evidence>
<keyword evidence="3" id="KW-0472">Membrane</keyword>
<evidence type="ECO:0000256" key="9">
    <source>
        <dbReference type="ARBA" id="ARBA00022840"/>
    </source>
</evidence>
<protein>
    <recommendedName>
        <fullName evidence="2">non-specific serine/threonine protein kinase</fullName>
        <ecNumber evidence="2">2.7.11.1</ecNumber>
    </recommendedName>
</protein>
<evidence type="ECO:0000256" key="2">
    <source>
        <dbReference type="ARBA" id="ARBA00012513"/>
    </source>
</evidence>
<dbReference type="PROSITE" id="PS50011">
    <property type="entry name" value="PROTEIN_KINASE_DOM"/>
    <property type="match status" value="1"/>
</dbReference>
<dbReference type="GeneID" id="105173830"/>
<organism evidence="12 13">
    <name type="scientific">Sesamum indicum</name>
    <name type="common">Oriental sesame</name>
    <name type="synonym">Sesamum orientale</name>
    <dbReference type="NCBI Taxonomy" id="4182"/>
    <lineage>
        <taxon>Eukaryota</taxon>
        <taxon>Viridiplantae</taxon>
        <taxon>Streptophyta</taxon>
        <taxon>Embryophyta</taxon>
        <taxon>Tracheophyta</taxon>
        <taxon>Spermatophyta</taxon>
        <taxon>Magnoliopsida</taxon>
        <taxon>eudicotyledons</taxon>
        <taxon>Gunneridae</taxon>
        <taxon>Pentapetalae</taxon>
        <taxon>asterids</taxon>
        <taxon>lamiids</taxon>
        <taxon>Lamiales</taxon>
        <taxon>Pedaliaceae</taxon>
        <taxon>Sesamum</taxon>
    </lineage>
</organism>
<evidence type="ECO:0000256" key="5">
    <source>
        <dbReference type="ARBA" id="ARBA00022679"/>
    </source>
</evidence>
<feature type="region of interest" description="Disordered" evidence="10">
    <location>
        <begin position="386"/>
        <end position="431"/>
    </location>
</feature>
<evidence type="ECO:0000256" key="8">
    <source>
        <dbReference type="ARBA" id="ARBA00022821"/>
    </source>
</evidence>
<keyword evidence="8" id="KW-0611">Plant defense</keyword>
<keyword evidence="12" id="KW-1185">Reference proteome</keyword>
<keyword evidence="5" id="KW-0808">Transferase</keyword>
<dbReference type="SUPFAM" id="SSF56112">
    <property type="entry name" value="Protein kinase-like (PK-like)"/>
    <property type="match status" value="1"/>
</dbReference>
<dbReference type="InterPro" id="IPR011009">
    <property type="entry name" value="Kinase-like_dom_sf"/>
</dbReference>
<dbReference type="InParanoid" id="A0A6I9UID1"/>
<dbReference type="FunCoup" id="A0A6I9UID1">
    <property type="interactions" value="2615"/>
</dbReference>
<evidence type="ECO:0000313" key="12">
    <source>
        <dbReference type="Proteomes" id="UP000504604"/>
    </source>
</evidence>
<dbReference type="EC" id="2.7.11.1" evidence="2"/>
<accession>A0A6I9UID1</accession>
<evidence type="ECO:0000256" key="1">
    <source>
        <dbReference type="ARBA" id="ARBA00004236"/>
    </source>
</evidence>
<dbReference type="FunFam" id="1.10.510.10:FF:000258">
    <property type="entry name" value="Probable serine/threonine-protein kinase PBL8"/>
    <property type="match status" value="1"/>
</dbReference>
<dbReference type="OrthoDB" id="4062651at2759"/>
<dbReference type="FunFam" id="3.30.200.20:FF:000228">
    <property type="entry name" value="Serine/threonine-protein kinase BIK1"/>
    <property type="match status" value="1"/>
</dbReference>
<evidence type="ECO:0000259" key="11">
    <source>
        <dbReference type="PROSITE" id="PS50011"/>
    </source>
</evidence>
<gene>
    <name evidence="13" type="primary">LOC105173830</name>
</gene>
<dbReference type="GO" id="GO:0004674">
    <property type="term" value="F:protein serine/threonine kinase activity"/>
    <property type="evidence" value="ECO:0007669"/>
    <property type="project" value="UniProtKB-KW"/>
</dbReference>
<dbReference type="GO" id="GO:0006952">
    <property type="term" value="P:defense response"/>
    <property type="evidence" value="ECO:0007669"/>
    <property type="project" value="UniProtKB-KW"/>
</dbReference>
<reference evidence="13" key="1">
    <citation type="submission" date="2025-08" db="UniProtKB">
        <authorList>
            <consortium name="RefSeq"/>
        </authorList>
    </citation>
    <scope>IDENTIFICATION</scope>
</reference>
<comment type="subcellular location">
    <subcellularLocation>
        <location evidence="1">Cell membrane</location>
    </subcellularLocation>
</comment>
<feature type="region of interest" description="Disordered" evidence="10">
    <location>
        <begin position="16"/>
        <end position="42"/>
    </location>
</feature>
<dbReference type="GO" id="GO:0005886">
    <property type="term" value="C:plasma membrane"/>
    <property type="evidence" value="ECO:0007669"/>
    <property type="project" value="UniProtKB-SubCell"/>
</dbReference>
<evidence type="ECO:0000256" key="7">
    <source>
        <dbReference type="ARBA" id="ARBA00022777"/>
    </source>
</evidence>
<dbReference type="Gene3D" id="3.30.200.20">
    <property type="entry name" value="Phosphorylase Kinase, domain 1"/>
    <property type="match status" value="1"/>
</dbReference>
<evidence type="ECO:0000256" key="4">
    <source>
        <dbReference type="ARBA" id="ARBA00022527"/>
    </source>
</evidence>
<dbReference type="PANTHER" id="PTHR45621">
    <property type="entry name" value="OS01G0588500 PROTEIN-RELATED"/>
    <property type="match status" value="1"/>
</dbReference>
<keyword evidence="9" id="KW-0067">ATP-binding</keyword>
<sequence>MAVKKKMRWQQYFPNCFRADGPGPGPIPIPDQKKPVSNQSSSIPRISLSDLSSSTLSEDLSISLAGSNLHVFTLQELKVITQHFSSSNFLGEGGFGPVHKGFIDDKLRPGLKAQPVAVKLLDLDGSQGHREWLTEVIFLGQLRHAHLVKLIGYCCEEEHRLLVYEYMPRGSLENQLFRRFSVSLPWAARMKIALGAAKGLAFLHEAEKPVIYRDFKGSNILLDSDYTAKLSDFGLAKDGPEGDDTHVSTRVMGTHGYAAPEYVMTGHLTAASDVYSFGVVLLELLTGRKSVDKSRPHREQNLVEWARPMLKNPRKLSRVMDPRLEGQYPEIGAQNAAALAYQCLSHRPKLRPTMNEVIKVLEPLKDLNDIQVGTFVFAVSTDSDSQKEFSRESRKESNGQYHQRHRLHEGHKHRAKSPITGAPRIEEGING</sequence>
<feature type="compositionally biased region" description="Basic and acidic residues" evidence="10">
    <location>
        <begin position="386"/>
        <end position="397"/>
    </location>
</feature>